<dbReference type="Proteomes" id="UP000238701">
    <property type="component" value="Unassembled WGS sequence"/>
</dbReference>
<dbReference type="OrthoDB" id="9180646at2"/>
<organism evidence="2 3">
    <name type="scientific">Candidatus Sulfotelmatobacter kueseliae</name>
    <dbReference type="NCBI Taxonomy" id="2042962"/>
    <lineage>
        <taxon>Bacteria</taxon>
        <taxon>Pseudomonadati</taxon>
        <taxon>Acidobacteriota</taxon>
        <taxon>Terriglobia</taxon>
        <taxon>Terriglobales</taxon>
        <taxon>Candidatus Korobacteraceae</taxon>
        <taxon>Candidatus Sulfotelmatobacter</taxon>
    </lineage>
</organism>
<proteinExistence type="predicted"/>
<dbReference type="AlphaFoldDB" id="A0A2U3KF60"/>
<dbReference type="InterPro" id="IPR022061">
    <property type="entry name" value="DUF3617"/>
</dbReference>
<evidence type="ECO:0008006" key="4">
    <source>
        <dbReference type="Google" id="ProtNLM"/>
    </source>
</evidence>
<accession>A0A2U3KF60</accession>
<dbReference type="Pfam" id="PF12276">
    <property type="entry name" value="DUF3617"/>
    <property type="match status" value="1"/>
</dbReference>
<feature type="region of interest" description="Disordered" evidence="1">
    <location>
        <begin position="109"/>
        <end position="139"/>
    </location>
</feature>
<reference evidence="3" key="1">
    <citation type="submission" date="2018-02" db="EMBL/GenBank/DDBJ databases">
        <authorList>
            <person name="Hausmann B."/>
        </authorList>
    </citation>
    <scope>NUCLEOTIDE SEQUENCE [LARGE SCALE GENOMIC DNA]</scope>
    <source>
        <strain evidence="3">Peat soil MAG SbA1</strain>
    </source>
</reference>
<evidence type="ECO:0000313" key="2">
    <source>
        <dbReference type="EMBL" id="SPF38294.1"/>
    </source>
</evidence>
<sequence>MRSHLLAGLIAAMSVVATLAWAGLNMRPGLWEIATTLNGAPVGTVKKCYLPKDVNNLEASQHGAGPMANPHCKTSGYQAVGDMVTFRTTCKEHGETTVSDAEVVFEGDRTAGEIRSDNGTTTSFESRRVGDCSVSSFGK</sequence>
<name>A0A2U3KF60_9BACT</name>
<protein>
    <recommendedName>
        <fullName evidence="4">DUF3617 family protein</fullName>
    </recommendedName>
</protein>
<evidence type="ECO:0000313" key="3">
    <source>
        <dbReference type="Proteomes" id="UP000238701"/>
    </source>
</evidence>
<dbReference type="EMBL" id="OMOD01000107">
    <property type="protein sequence ID" value="SPF38294.1"/>
    <property type="molecule type" value="Genomic_DNA"/>
</dbReference>
<gene>
    <name evidence="2" type="ORF">SBA1_1950003</name>
</gene>
<evidence type="ECO:0000256" key="1">
    <source>
        <dbReference type="SAM" id="MobiDB-lite"/>
    </source>
</evidence>